<dbReference type="Pfam" id="PF02417">
    <property type="entry name" value="Chromate_transp"/>
    <property type="match status" value="1"/>
</dbReference>
<dbReference type="Proteomes" id="UP000196877">
    <property type="component" value="Chromosome"/>
</dbReference>
<keyword evidence="9" id="KW-1185">Reference proteome</keyword>
<dbReference type="PANTHER" id="PTHR43663">
    <property type="entry name" value="CHROMATE TRANSPORT PROTEIN-RELATED"/>
    <property type="match status" value="1"/>
</dbReference>
<protein>
    <submittedName>
        <fullName evidence="8">Transporter YwrA</fullName>
    </submittedName>
</protein>
<keyword evidence="4 7" id="KW-0812">Transmembrane</keyword>
<keyword evidence="3" id="KW-1003">Cell membrane</keyword>
<organism evidence="8 9">
    <name type="scientific">Bacillus sonorensis</name>
    <dbReference type="NCBI Taxonomy" id="119858"/>
    <lineage>
        <taxon>Bacteria</taxon>
        <taxon>Bacillati</taxon>
        <taxon>Bacillota</taxon>
        <taxon>Bacilli</taxon>
        <taxon>Bacillales</taxon>
        <taxon>Bacillaceae</taxon>
        <taxon>Bacillus</taxon>
    </lineage>
</organism>
<dbReference type="GeneID" id="92855421"/>
<name>A0ABM6LCT3_9BACI</name>
<feature type="transmembrane region" description="Helical" evidence="7">
    <location>
        <begin position="133"/>
        <end position="153"/>
    </location>
</feature>
<evidence type="ECO:0000256" key="1">
    <source>
        <dbReference type="ARBA" id="ARBA00004651"/>
    </source>
</evidence>
<sequence>MILLYLFWAFFIANLLGYGGGPASIPLNFEEVVHHFHWLSKDEFSNMLALANALPGPIATKIASYVGYSVFGWPGAVVALIATTLPSAVVLILLLKLIRRFRKSQAIKGMTLAVQPVIAVMMLLLTWEIGGDAVHSIGFIQTSAIALVALVGLTKFRIHPAVIIAAAFAYGGIVIPLL</sequence>
<dbReference type="InterPro" id="IPR003370">
    <property type="entry name" value="Chromate_transpt"/>
</dbReference>
<evidence type="ECO:0000256" key="5">
    <source>
        <dbReference type="ARBA" id="ARBA00022989"/>
    </source>
</evidence>
<evidence type="ECO:0000256" key="3">
    <source>
        <dbReference type="ARBA" id="ARBA00022475"/>
    </source>
</evidence>
<dbReference type="RefSeq" id="WP_006639332.1">
    <property type="nucleotide sequence ID" value="NZ_BORD01000001.1"/>
</dbReference>
<gene>
    <name evidence="8" type="ORF">S101395_00541</name>
</gene>
<accession>A0ABM6LCT3</accession>
<dbReference type="InterPro" id="IPR052518">
    <property type="entry name" value="CHR_Transporter"/>
</dbReference>
<comment type="similarity">
    <text evidence="2">Belongs to the chromate ion transporter (CHR) (TC 2.A.51) family.</text>
</comment>
<evidence type="ECO:0000256" key="6">
    <source>
        <dbReference type="ARBA" id="ARBA00023136"/>
    </source>
</evidence>
<keyword evidence="6 7" id="KW-0472">Membrane</keyword>
<proteinExistence type="inferred from homology"/>
<feature type="transmembrane region" description="Helical" evidence="7">
    <location>
        <begin position="107"/>
        <end position="127"/>
    </location>
</feature>
<feature type="transmembrane region" description="Helical" evidence="7">
    <location>
        <begin position="160"/>
        <end position="177"/>
    </location>
</feature>
<keyword evidence="5 7" id="KW-1133">Transmembrane helix</keyword>
<evidence type="ECO:0000313" key="9">
    <source>
        <dbReference type="Proteomes" id="UP000196877"/>
    </source>
</evidence>
<evidence type="ECO:0000313" key="8">
    <source>
        <dbReference type="EMBL" id="ASB87096.1"/>
    </source>
</evidence>
<feature type="transmembrane region" description="Helical" evidence="7">
    <location>
        <begin position="71"/>
        <end position="95"/>
    </location>
</feature>
<evidence type="ECO:0000256" key="4">
    <source>
        <dbReference type="ARBA" id="ARBA00022692"/>
    </source>
</evidence>
<evidence type="ECO:0000256" key="7">
    <source>
        <dbReference type="SAM" id="Phobius"/>
    </source>
</evidence>
<reference evidence="8 9" key="1">
    <citation type="submission" date="2017-06" db="EMBL/GenBank/DDBJ databases">
        <title>Genome sequence of Bacillus sonorensis strain SRCM101395.</title>
        <authorList>
            <person name="Cho S.H."/>
        </authorList>
    </citation>
    <scope>NUCLEOTIDE SEQUENCE [LARGE SCALE GENOMIC DNA]</scope>
    <source>
        <strain evidence="8 9">SRCM101395</strain>
    </source>
</reference>
<comment type="subcellular location">
    <subcellularLocation>
        <location evidence="1">Cell membrane</location>
        <topology evidence="1">Multi-pass membrane protein</topology>
    </subcellularLocation>
</comment>
<dbReference type="PANTHER" id="PTHR43663:SF1">
    <property type="entry name" value="CHROMATE TRANSPORTER"/>
    <property type="match status" value="1"/>
</dbReference>
<evidence type="ECO:0000256" key="2">
    <source>
        <dbReference type="ARBA" id="ARBA00005262"/>
    </source>
</evidence>
<dbReference type="EMBL" id="CP021920">
    <property type="protein sequence ID" value="ASB87096.1"/>
    <property type="molecule type" value="Genomic_DNA"/>
</dbReference>